<evidence type="ECO:0000256" key="1">
    <source>
        <dbReference type="SAM" id="MobiDB-lite"/>
    </source>
</evidence>
<sequence length="76" mass="8771">MRQFKIADENLKIITKSQKKELFSYSSELHPQSCYISRCIHTLHGLQESSEDIKSGKSSDYDSQKSKESISSDKER</sequence>
<proteinExistence type="predicted"/>
<feature type="region of interest" description="Disordered" evidence="1">
    <location>
        <begin position="50"/>
        <end position="76"/>
    </location>
</feature>
<dbReference type="AlphaFoldDB" id="A0A9N9C6A3"/>
<evidence type="ECO:0000313" key="2">
    <source>
        <dbReference type="EMBL" id="CAG8590517.1"/>
    </source>
</evidence>
<comment type="caution">
    <text evidence="2">The sequence shown here is derived from an EMBL/GenBank/DDBJ whole genome shotgun (WGS) entry which is preliminary data.</text>
</comment>
<evidence type="ECO:0000313" key="3">
    <source>
        <dbReference type="Proteomes" id="UP000789706"/>
    </source>
</evidence>
<name>A0A9N9C6A3_9GLOM</name>
<feature type="compositionally biased region" description="Basic and acidic residues" evidence="1">
    <location>
        <begin position="51"/>
        <end position="76"/>
    </location>
</feature>
<keyword evidence="3" id="KW-1185">Reference proteome</keyword>
<dbReference type="Proteomes" id="UP000789706">
    <property type="component" value="Unassembled WGS sequence"/>
</dbReference>
<dbReference type="EMBL" id="CAJVPK010001541">
    <property type="protein sequence ID" value="CAG8590517.1"/>
    <property type="molecule type" value="Genomic_DNA"/>
</dbReference>
<reference evidence="2" key="1">
    <citation type="submission" date="2021-06" db="EMBL/GenBank/DDBJ databases">
        <authorList>
            <person name="Kallberg Y."/>
            <person name="Tangrot J."/>
            <person name="Rosling A."/>
        </authorList>
    </citation>
    <scope>NUCLEOTIDE SEQUENCE</scope>
    <source>
        <strain evidence="2">AZ414A</strain>
    </source>
</reference>
<organism evidence="2 3">
    <name type="scientific">Diversispora eburnea</name>
    <dbReference type="NCBI Taxonomy" id="1213867"/>
    <lineage>
        <taxon>Eukaryota</taxon>
        <taxon>Fungi</taxon>
        <taxon>Fungi incertae sedis</taxon>
        <taxon>Mucoromycota</taxon>
        <taxon>Glomeromycotina</taxon>
        <taxon>Glomeromycetes</taxon>
        <taxon>Diversisporales</taxon>
        <taxon>Diversisporaceae</taxon>
        <taxon>Diversispora</taxon>
    </lineage>
</organism>
<gene>
    <name evidence="2" type="ORF">DEBURN_LOCUS9033</name>
</gene>
<protein>
    <submittedName>
        <fullName evidence="2">4060_t:CDS:1</fullName>
    </submittedName>
</protein>
<accession>A0A9N9C6A3</accession>